<feature type="compositionally biased region" description="Basic and acidic residues" evidence="1">
    <location>
        <begin position="139"/>
        <end position="150"/>
    </location>
</feature>
<proteinExistence type="predicted"/>
<dbReference type="KEGG" id="ccro:CMC5_077060"/>
<accession>A0A0K1ERM6</accession>
<organism evidence="2 3">
    <name type="scientific">Chondromyces crocatus</name>
    <dbReference type="NCBI Taxonomy" id="52"/>
    <lineage>
        <taxon>Bacteria</taxon>
        <taxon>Pseudomonadati</taxon>
        <taxon>Myxococcota</taxon>
        <taxon>Polyangia</taxon>
        <taxon>Polyangiales</taxon>
        <taxon>Polyangiaceae</taxon>
        <taxon>Chondromyces</taxon>
    </lineage>
</organism>
<dbReference type="Proteomes" id="UP000067626">
    <property type="component" value="Chromosome"/>
</dbReference>
<dbReference type="EMBL" id="CP012159">
    <property type="protein sequence ID" value="AKT43474.1"/>
    <property type="molecule type" value="Genomic_DNA"/>
</dbReference>
<keyword evidence="3" id="KW-1185">Reference proteome</keyword>
<name>A0A0K1ERM6_CHOCO</name>
<evidence type="ECO:0000313" key="2">
    <source>
        <dbReference type="EMBL" id="AKT43474.1"/>
    </source>
</evidence>
<reference evidence="2 3" key="1">
    <citation type="submission" date="2015-07" db="EMBL/GenBank/DDBJ databases">
        <title>Genome analysis of myxobacterium Chondromyces crocatus Cm c5 reveals a high potential for natural compound synthesis and the genetic basis for the loss of fruiting body formation.</title>
        <authorList>
            <person name="Zaburannyi N."/>
            <person name="Bunk B."/>
            <person name="Maier J."/>
            <person name="Overmann J."/>
            <person name="Mueller R."/>
        </authorList>
    </citation>
    <scope>NUCLEOTIDE SEQUENCE [LARGE SCALE GENOMIC DNA]</scope>
    <source>
        <strain evidence="2 3">Cm c5</strain>
    </source>
</reference>
<feature type="region of interest" description="Disordered" evidence="1">
    <location>
        <begin position="117"/>
        <end position="150"/>
    </location>
</feature>
<dbReference type="RefSeq" id="WP_050434936.1">
    <property type="nucleotide sequence ID" value="NZ_CP012159.1"/>
</dbReference>
<evidence type="ECO:0000256" key="1">
    <source>
        <dbReference type="SAM" id="MobiDB-lite"/>
    </source>
</evidence>
<sequence length="150" mass="17136">MGWREEAIANDWFLNCIALIKRSPGMWVPTKSARELDLFFLGYMKARNDLGLPEYGGRECGLLEAFQTWLCAKLNLDPRVGWVHCVEQLDRRPENIGTFVSLFEEFLGTLGKTLPEADPEQWVGMKPPRSGNAEDADVEERPSMTERFDP</sequence>
<dbReference type="OrthoDB" id="2617173at2"/>
<gene>
    <name evidence="2" type="ORF">CMC5_077060</name>
</gene>
<protein>
    <submittedName>
        <fullName evidence="2">Uncharacterized protein</fullName>
    </submittedName>
</protein>
<evidence type="ECO:0000313" key="3">
    <source>
        <dbReference type="Proteomes" id="UP000067626"/>
    </source>
</evidence>
<dbReference type="AlphaFoldDB" id="A0A0K1ERM6"/>